<gene>
    <name evidence="2" type="ORF">UX87_C0024G0004</name>
</gene>
<evidence type="ECO:0000313" key="2">
    <source>
        <dbReference type="EMBL" id="KKU63435.1"/>
    </source>
</evidence>
<keyword evidence="1" id="KW-1133">Transmembrane helix</keyword>
<protein>
    <submittedName>
        <fullName evidence="2">Uncharacterized protein</fullName>
    </submittedName>
</protein>
<dbReference type="AlphaFoldDB" id="A0A0G1V0E7"/>
<feature type="transmembrane region" description="Helical" evidence="1">
    <location>
        <begin position="20"/>
        <end position="39"/>
    </location>
</feature>
<keyword evidence="1" id="KW-0812">Transmembrane</keyword>
<accession>A0A0G1V0E7</accession>
<organism evidence="2 3">
    <name type="scientific">Candidatus Amesbacteria bacterium GW2011_GWA1_47_16</name>
    <dbReference type="NCBI Taxonomy" id="1618353"/>
    <lineage>
        <taxon>Bacteria</taxon>
        <taxon>Candidatus Amesiibacteriota</taxon>
    </lineage>
</organism>
<dbReference type="EMBL" id="LCNV01000024">
    <property type="protein sequence ID" value="KKU63435.1"/>
    <property type="molecule type" value="Genomic_DNA"/>
</dbReference>
<sequence length="166" mass="18728">MAAKVISDGDYLLVEYIQAMKYLTGLALLLIVAGALFAYNNYQNKKISYDKNTMLLSEQIIFEKDEWWGPCPLQGEPCEQRTKLYGSGRLVLEGNENKDSYLGGSVTGRVVEQIRLSGIMDKNCQAPLVLDYGATFKIVLDGREKEIRFPGCEKELKSIEDLFLEN</sequence>
<reference evidence="2 3" key="1">
    <citation type="journal article" date="2015" name="Nature">
        <title>rRNA introns, odd ribosomes, and small enigmatic genomes across a large radiation of phyla.</title>
        <authorList>
            <person name="Brown C.T."/>
            <person name="Hug L.A."/>
            <person name="Thomas B.C."/>
            <person name="Sharon I."/>
            <person name="Castelle C.J."/>
            <person name="Singh A."/>
            <person name="Wilkins M.J."/>
            <person name="Williams K.H."/>
            <person name="Banfield J.F."/>
        </authorList>
    </citation>
    <scope>NUCLEOTIDE SEQUENCE [LARGE SCALE GENOMIC DNA]</scope>
</reference>
<keyword evidence="1" id="KW-0472">Membrane</keyword>
<dbReference type="Proteomes" id="UP000034364">
    <property type="component" value="Unassembled WGS sequence"/>
</dbReference>
<evidence type="ECO:0000313" key="3">
    <source>
        <dbReference type="Proteomes" id="UP000034364"/>
    </source>
</evidence>
<comment type="caution">
    <text evidence="2">The sequence shown here is derived from an EMBL/GenBank/DDBJ whole genome shotgun (WGS) entry which is preliminary data.</text>
</comment>
<name>A0A0G1V0E7_9BACT</name>
<evidence type="ECO:0000256" key="1">
    <source>
        <dbReference type="SAM" id="Phobius"/>
    </source>
</evidence>
<proteinExistence type="predicted"/>